<dbReference type="EMBL" id="ML213506">
    <property type="protein sequence ID" value="TFK54238.1"/>
    <property type="molecule type" value="Genomic_DNA"/>
</dbReference>
<evidence type="ECO:0000256" key="1">
    <source>
        <dbReference type="SAM" id="MobiDB-lite"/>
    </source>
</evidence>
<dbReference type="AlphaFoldDB" id="A0A5C3NDY3"/>
<dbReference type="Proteomes" id="UP000305948">
    <property type="component" value="Unassembled WGS sequence"/>
</dbReference>
<sequence>MHCLQQGEPSRRLAGARLLSLLVDLTSIVYFDAAAFTNAVFARLIAQDGLAFSDFLSILPDSLAAATFRLALCRKFLATSSSVDSARIPSASKPQNRIQPRARRRGGQTGEDVPQNPKPAETNAAPDIIVSKFALPPSKEILQLVQRPHDRRIQGSALELSKVKFDMVLTYGKLQGGLPYEDRDADWPKILQDGTLRESVDSVIGTRHGETDQQAESCLCMKQAVLSVLGA</sequence>
<accession>A0A5C3NDY3</accession>
<dbReference type="OrthoDB" id="2337158at2759"/>
<proteinExistence type="predicted"/>
<name>A0A5C3NDY3_9AGAM</name>
<organism evidence="2 3">
    <name type="scientific">Heliocybe sulcata</name>
    <dbReference type="NCBI Taxonomy" id="5364"/>
    <lineage>
        <taxon>Eukaryota</taxon>
        <taxon>Fungi</taxon>
        <taxon>Dikarya</taxon>
        <taxon>Basidiomycota</taxon>
        <taxon>Agaricomycotina</taxon>
        <taxon>Agaricomycetes</taxon>
        <taxon>Gloeophyllales</taxon>
        <taxon>Gloeophyllaceae</taxon>
        <taxon>Heliocybe</taxon>
    </lineage>
</organism>
<gene>
    <name evidence="2" type="ORF">OE88DRAFT_1654801</name>
</gene>
<keyword evidence="3" id="KW-1185">Reference proteome</keyword>
<feature type="region of interest" description="Disordered" evidence="1">
    <location>
        <begin position="86"/>
        <end position="122"/>
    </location>
</feature>
<evidence type="ECO:0000313" key="2">
    <source>
        <dbReference type="EMBL" id="TFK54238.1"/>
    </source>
</evidence>
<evidence type="ECO:0000313" key="3">
    <source>
        <dbReference type="Proteomes" id="UP000305948"/>
    </source>
</evidence>
<protein>
    <submittedName>
        <fullName evidence="2">Uncharacterized protein</fullName>
    </submittedName>
</protein>
<reference evidence="2 3" key="1">
    <citation type="journal article" date="2019" name="Nat. Ecol. Evol.">
        <title>Megaphylogeny resolves global patterns of mushroom evolution.</title>
        <authorList>
            <person name="Varga T."/>
            <person name="Krizsan K."/>
            <person name="Foldi C."/>
            <person name="Dima B."/>
            <person name="Sanchez-Garcia M."/>
            <person name="Sanchez-Ramirez S."/>
            <person name="Szollosi G.J."/>
            <person name="Szarkandi J.G."/>
            <person name="Papp V."/>
            <person name="Albert L."/>
            <person name="Andreopoulos W."/>
            <person name="Angelini C."/>
            <person name="Antonin V."/>
            <person name="Barry K.W."/>
            <person name="Bougher N.L."/>
            <person name="Buchanan P."/>
            <person name="Buyck B."/>
            <person name="Bense V."/>
            <person name="Catcheside P."/>
            <person name="Chovatia M."/>
            <person name="Cooper J."/>
            <person name="Damon W."/>
            <person name="Desjardin D."/>
            <person name="Finy P."/>
            <person name="Geml J."/>
            <person name="Haridas S."/>
            <person name="Hughes K."/>
            <person name="Justo A."/>
            <person name="Karasinski D."/>
            <person name="Kautmanova I."/>
            <person name="Kiss B."/>
            <person name="Kocsube S."/>
            <person name="Kotiranta H."/>
            <person name="LaButti K.M."/>
            <person name="Lechner B.E."/>
            <person name="Liimatainen K."/>
            <person name="Lipzen A."/>
            <person name="Lukacs Z."/>
            <person name="Mihaltcheva S."/>
            <person name="Morgado L.N."/>
            <person name="Niskanen T."/>
            <person name="Noordeloos M.E."/>
            <person name="Ohm R.A."/>
            <person name="Ortiz-Santana B."/>
            <person name="Ovrebo C."/>
            <person name="Racz N."/>
            <person name="Riley R."/>
            <person name="Savchenko A."/>
            <person name="Shiryaev A."/>
            <person name="Soop K."/>
            <person name="Spirin V."/>
            <person name="Szebenyi C."/>
            <person name="Tomsovsky M."/>
            <person name="Tulloss R.E."/>
            <person name="Uehling J."/>
            <person name="Grigoriev I.V."/>
            <person name="Vagvolgyi C."/>
            <person name="Papp T."/>
            <person name="Martin F.M."/>
            <person name="Miettinen O."/>
            <person name="Hibbett D.S."/>
            <person name="Nagy L.G."/>
        </authorList>
    </citation>
    <scope>NUCLEOTIDE SEQUENCE [LARGE SCALE GENOMIC DNA]</scope>
    <source>
        <strain evidence="2 3">OMC1185</strain>
    </source>
</reference>